<dbReference type="InterPro" id="IPR013858">
    <property type="entry name" value="Peptidase_M10B_C"/>
</dbReference>
<dbReference type="PROSITE" id="PS00330">
    <property type="entry name" value="HEMOLYSIN_CALCIUM"/>
    <property type="match status" value="3"/>
</dbReference>
<dbReference type="InterPro" id="IPR018511">
    <property type="entry name" value="Hemolysin-typ_Ca-bd_CS"/>
</dbReference>
<proteinExistence type="predicted"/>
<feature type="region of interest" description="Disordered" evidence="5">
    <location>
        <begin position="233"/>
        <end position="252"/>
    </location>
</feature>
<dbReference type="InterPro" id="IPR035940">
    <property type="entry name" value="CAP_sf"/>
</dbReference>
<evidence type="ECO:0000313" key="8">
    <source>
        <dbReference type="EMBL" id="KNG92249.1"/>
    </source>
</evidence>
<keyword evidence="3" id="KW-0964">Secreted</keyword>
<dbReference type="PANTHER" id="PTHR38340">
    <property type="entry name" value="S-LAYER PROTEIN"/>
    <property type="match status" value="1"/>
</dbReference>
<dbReference type="Pfam" id="PF08548">
    <property type="entry name" value="Peptidase_M10_C"/>
    <property type="match status" value="1"/>
</dbReference>
<evidence type="ECO:0000256" key="5">
    <source>
        <dbReference type="SAM" id="MobiDB-lite"/>
    </source>
</evidence>
<dbReference type="GO" id="GO:0005509">
    <property type="term" value="F:calcium ion binding"/>
    <property type="evidence" value="ECO:0007669"/>
    <property type="project" value="InterPro"/>
</dbReference>
<dbReference type="Proteomes" id="UP000036938">
    <property type="component" value="Unassembled WGS sequence"/>
</dbReference>
<dbReference type="AlphaFoldDB" id="A0A0L1JKG3"/>
<keyword evidence="4" id="KW-0677">Repeat</keyword>
<dbReference type="Pfam" id="PF13620">
    <property type="entry name" value="CarboxypepD_reg"/>
    <property type="match status" value="1"/>
</dbReference>
<dbReference type="GO" id="GO:0005615">
    <property type="term" value="C:extracellular space"/>
    <property type="evidence" value="ECO:0007669"/>
    <property type="project" value="InterPro"/>
</dbReference>
<accession>A0A0L1JKG3</accession>
<sequence length="518" mass="53127">MSVLASQLAVPPAVAPLAWNEALASSADTHSQLMITYDEQSHNLPGEPSLGNRVAQAGYNNLRTLSENIYAYTEDVVHGHAGFYIDWGFTTTGIQDPPGHRNAILRDGVTEIGIGMLEVFDGSLDIGPFSVTQHIADRWDYEPQLLGVVIDDQDGDDFYDPGEGLGGVTVTAVSTSGGPAYVTTTWAAGGYQMVLPDGTYTVTFSGGGLTGTVTTTVTMAGENVKADALAEDAVTDPNAPTEGADDITGTTGNDTIDLLGGADVYSGDAGDDSVIGGAGDDTLRGDAGDDTLMGGAGADVLEGGTGRDLADYAGETARVLVDLASDVSGAGFARFFAEGAGAGDTFTGIEDARGGEAADNLRGDGGNNMLDGGGVSDRLYGRAGDDTLDGGTGADAIYGNLGADVMTGGDDAGRRDRFIYFQADESGVGAGNRDVITDFVSGEDRIELSRIDAATTLGGKQRFDFVGDAAFTGTAGELRYEQVGGVTLVQADRDGDGAADMEIELTGNLTLNASDFLI</sequence>
<dbReference type="SUPFAM" id="SSF49464">
    <property type="entry name" value="Carboxypeptidase regulatory domain-like"/>
    <property type="match status" value="1"/>
</dbReference>
<dbReference type="PANTHER" id="PTHR38340:SF1">
    <property type="entry name" value="S-LAYER PROTEIN"/>
    <property type="match status" value="1"/>
</dbReference>
<dbReference type="InterPro" id="IPR011049">
    <property type="entry name" value="Serralysin-like_metalloprot_C"/>
</dbReference>
<comment type="caution">
    <text evidence="8">The sequence shown here is derived from an EMBL/GenBank/DDBJ whole genome shotgun (WGS) entry which is preliminary data.</text>
</comment>
<feature type="domain" description="Peptidase M10 serralysin C-terminal" evidence="7">
    <location>
        <begin position="371"/>
        <end position="517"/>
    </location>
</feature>
<evidence type="ECO:0008006" key="10">
    <source>
        <dbReference type="Google" id="ProtNLM"/>
    </source>
</evidence>
<dbReference type="Gene3D" id="2.150.10.10">
    <property type="entry name" value="Serralysin-like metalloprotease, C-terminal"/>
    <property type="match status" value="2"/>
</dbReference>
<dbReference type="CDD" id="cd05379">
    <property type="entry name" value="CAP_bacterial"/>
    <property type="match status" value="1"/>
</dbReference>
<name>A0A0L1JKG3_9RHOB</name>
<dbReference type="STRING" id="1317121.ATO11_18390"/>
<dbReference type="Pfam" id="PF00353">
    <property type="entry name" value="HemolysinCabind"/>
    <property type="match status" value="3"/>
</dbReference>
<dbReference type="InterPro" id="IPR050557">
    <property type="entry name" value="RTX_toxin/Mannuronan_C5-epim"/>
</dbReference>
<organism evidence="8 9">
    <name type="scientific">Pseudaestuariivita atlantica</name>
    <dbReference type="NCBI Taxonomy" id="1317121"/>
    <lineage>
        <taxon>Bacteria</taxon>
        <taxon>Pseudomonadati</taxon>
        <taxon>Pseudomonadota</taxon>
        <taxon>Alphaproteobacteria</taxon>
        <taxon>Rhodobacterales</taxon>
        <taxon>Paracoccaceae</taxon>
        <taxon>Pseudaestuariivita</taxon>
    </lineage>
</organism>
<dbReference type="SUPFAM" id="SSF55797">
    <property type="entry name" value="PR-1-like"/>
    <property type="match status" value="1"/>
</dbReference>
<dbReference type="InterPro" id="IPR008969">
    <property type="entry name" value="CarboxyPept-like_regulatory"/>
</dbReference>
<keyword evidence="9" id="KW-1185">Reference proteome</keyword>
<evidence type="ECO:0000256" key="1">
    <source>
        <dbReference type="ARBA" id="ARBA00001913"/>
    </source>
</evidence>
<dbReference type="InterPro" id="IPR001343">
    <property type="entry name" value="Hemolysn_Ca-bd"/>
</dbReference>
<dbReference type="PRINTS" id="PR00313">
    <property type="entry name" value="CABNDNGRPT"/>
</dbReference>
<dbReference type="EMBL" id="AQQZ01000011">
    <property type="protein sequence ID" value="KNG92249.1"/>
    <property type="molecule type" value="Genomic_DNA"/>
</dbReference>
<evidence type="ECO:0000256" key="3">
    <source>
        <dbReference type="ARBA" id="ARBA00022525"/>
    </source>
</evidence>
<dbReference type="PATRIC" id="fig|1317121.7.peg.774"/>
<feature type="domain" description="SCP" evidence="6">
    <location>
        <begin position="14"/>
        <end position="118"/>
    </location>
</feature>
<gene>
    <name evidence="8" type="ORF">ATO11_18390</name>
</gene>
<dbReference type="SUPFAM" id="SSF51120">
    <property type="entry name" value="beta-Roll"/>
    <property type="match status" value="2"/>
</dbReference>
<evidence type="ECO:0000256" key="4">
    <source>
        <dbReference type="ARBA" id="ARBA00022737"/>
    </source>
</evidence>
<evidence type="ECO:0000259" key="7">
    <source>
        <dbReference type="Pfam" id="PF08548"/>
    </source>
</evidence>
<reference evidence="8 9" key="1">
    <citation type="journal article" date="2015" name="Int. J. Syst. Evol. Microbiol.">
        <title>Aestuariivita atlantica sp. nov., isolated from deep sea sediment of the Atlantic Ocean.</title>
        <authorList>
            <person name="Li G."/>
            <person name="Lai Q."/>
            <person name="Du Y."/>
            <person name="Liu X."/>
            <person name="Sun F."/>
            <person name="Shao Z."/>
        </authorList>
    </citation>
    <scope>NUCLEOTIDE SEQUENCE [LARGE SCALE GENOMIC DNA]</scope>
    <source>
        <strain evidence="8 9">22II-S11-z3</strain>
    </source>
</reference>
<comment type="cofactor">
    <cofactor evidence="1">
        <name>Ca(2+)</name>
        <dbReference type="ChEBI" id="CHEBI:29108"/>
    </cofactor>
</comment>
<evidence type="ECO:0000259" key="6">
    <source>
        <dbReference type="Pfam" id="PF00188"/>
    </source>
</evidence>
<dbReference type="InterPro" id="IPR014044">
    <property type="entry name" value="CAP_dom"/>
</dbReference>
<dbReference type="Pfam" id="PF00188">
    <property type="entry name" value="CAP"/>
    <property type="match status" value="1"/>
</dbReference>
<evidence type="ECO:0000256" key="2">
    <source>
        <dbReference type="ARBA" id="ARBA00004613"/>
    </source>
</evidence>
<comment type="subcellular location">
    <subcellularLocation>
        <location evidence="2">Secreted</location>
    </subcellularLocation>
</comment>
<dbReference type="Gene3D" id="3.40.33.10">
    <property type="entry name" value="CAP"/>
    <property type="match status" value="1"/>
</dbReference>
<protein>
    <recommendedName>
        <fullName evidence="10">SCP domain-containing protein</fullName>
    </recommendedName>
</protein>
<evidence type="ECO:0000313" key="9">
    <source>
        <dbReference type="Proteomes" id="UP000036938"/>
    </source>
</evidence>